<accession>A0AA38MB98</accession>
<name>A0AA38MB98_9CUCU</name>
<evidence type="ECO:0000259" key="3">
    <source>
        <dbReference type="PROSITE" id="PS50960"/>
    </source>
</evidence>
<evidence type="ECO:0000256" key="2">
    <source>
        <dbReference type="PROSITE-ProRule" id="PRU00320"/>
    </source>
</evidence>
<dbReference type="Proteomes" id="UP001168821">
    <property type="component" value="Unassembled WGS sequence"/>
</dbReference>
<dbReference type="SUPFAM" id="SSF46689">
    <property type="entry name" value="Homeodomain-like"/>
    <property type="match status" value="1"/>
</dbReference>
<dbReference type="Gene3D" id="1.10.10.60">
    <property type="entry name" value="Homeodomain-like"/>
    <property type="match status" value="1"/>
</dbReference>
<evidence type="ECO:0000313" key="5">
    <source>
        <dbReference type="Proteomes" id="UP001168821"/>
    </source>
</evidence>
<dbReference type="PROSITE" id="PS50960">
    <property type="entry name" value="HTH_PSQ"/>
    <property type="match status" value="1"/>
</dbReference>
<proteinExistence type="predicted"/>
<keyword evidence="5" id="KW-1185">Reference proteome</keyword>
<organism evidence="4 5">
    <name type="scientific">Zophobas morio</name>
    <dbReference type="NCBI Taxonomy" id="2755281"/>
    <lineage>
        <taxon>Eukaryota</taxon>
        <taxon>Metazoa</taxon>
        <taxon>Ecdysozoa</taxon>
        <taxon>Arthropoda</taxon>
        <taxon>Hexapoda</taxon>
        <taxon>Insecta</taxon>
        <taxon>Pterygota</taxon>
        <taxon>Neoptera</taxon>
        <taxon>Endopterygota</taxon>
        <taxon>Coleoptera</taxon>
        <taxon>Polyphaga</taxon>
        <taxon>Cucujiformia</taxon>
        <taxon>Tenebrionidae</taxon>
        <taxon>Zophobas</taxon>
    </lineage>
</organism>
<dbReference type="AlphaFoldDB" id="A0AA38MB98"/>
<reference evidence="4" key="1">
    <citation type="journal article" date="2023" name="G3 (Bethesda)">
        <title>Whole genome assemblies of Zophobas morio and Tenebrio molitor.</title>
        <authorList>
            <person name="Kaur S."/>
            <person name="Stinson S.A."/>
            <person name="diCenzo G.C."/>
        </authorList>
    </citation>
    <scope>NUCLEOTIDE SEQUENCE</scope>
    <source>
        <strain evidence="4">QUZm001</strain>
    </source>
</reference>
<dbReference type="EMBL" id="JALNTZ010000006">
    <property type="protein sequence ID" value="KAJ3650019.1"/>
    <property type="molecule type" value="Genomic_DNA"/>
</dbReference>
<dbReference type="InterPro" id="IPR007889">
    <property type="entry name" value="HTH_Psq"/>
</dbReference>
<protein>
    <recommendedName>
        <fullName evidence="3">HTH psq-type domain-containing protein</fullName>
    </recommendedName>
</protein>
<feature type="DNA-binding region" description="H-T-H motif" evidence="2">
    <location>
        <begin position="15"/>
        <end position="35"/>
    </location>
</feature>
<dbReference type="GO" id="GO:0003677">
    <property type="term" value="F:DNA binding"/>
    <property type="evidence" value="ECO:0007669"/>
    <property type="project" value="UniProtKB-UniRule"/>
</dbReference>
<dbReference type="GO" id="GO:0005634">
    <property type="term" value="C:nucleus"/>
    <property type="evidence" value="ECO:0007669"/>
    <property type="project" value="UniProtKB-SubCell"/>
</dbReference>
<dbReference type="InterPro" id="IPR009057">
    <property type="entry name" value="Homeodomain-like_sf"/>
</dbReference>
<evidence type="ECO:0000313" key="4">
    <source>
        <dbReference type="EMBL" id="KAJ3650019.1"/>
    </source>
</evidence>
<feature type="domain" description="HTH psq-type" evidence="3">
    <location>
        <begin position="1"/>
        <end position="39"/>
    </location>
</feature>
<comment type="caution">
    <text evidence="4">The sequence shown here is derived from an EMBL/GenBank/DDBJ whole genome shotgun (WGS) entry which is preliminary data.</text>
</comment>
<keyword evidence="2" id="KW-0539">Nucleus</keyword>
<comment type="subcellular location">
    <subcellularLocation>
        <location evidence="1 2">Nucleus</location>
    </subcellularLocation>
</comment>
<gene>
    <name evidence="4" type="ORF">Zmor_021732</name>
</gene>
<dbReference type="Pfam" id="PF05225">
    <property type="entry name" value="HTH_psq"/>
    <property type="match status" value="1"/>
</dbReference>
<evidence type="ECO:0000256" key="1">
    <source>
        <dbReference type="ARBA" id="ARBA00004123"/>
    </source>
</evidence>
<sequence length="87" mass="10045">MIRAISAVRNKEMGYLLASKHFKVPKSTLEDYVKHTTKSADEVVSTKLGRRPALSKDVEMDLVNHCIEMDQRFYGLRSCDIRRLAFQ</sequence>
<keyword evidence="2" id="KW-0238">DNA-binding</keyword>